<dbReference type="eggNOG" id="COG3677">
    <property type="taxonomic scope" value="Bacteria"/>
</dbReference>
<dbReference type="KEGG" id="ter:Tery_2482"/>
<dbReference type="RefSeq" id="WP_011612054.1">
    <property type="nucleotide sequence ID" value="NC_008312.1"/>
</dbReference>
<sequence length="73" mass="8213">MEIRAHVEGCGLRGISRTVNFAYNTVVSLVRATSEKGQMIHNAHFQNINTSQVSSDEFWSFVQKNKNSASIRN</sequence>
<dbReference type="AlphaFoldDB" id="Q111Y4"/>
<dbReference type="OrthoDB" id="514004at2"/>
<evidence type="ECO:0000313" key="1">
    <source>
        <dbReference type="EMBL" id="ABG51690.1"/>
    </source>
</evidence>
<dbReference type="EMBL" id="CP000393">
    <property type="protein sequence ID" value="ABG51690.1"/>
    <property type="molecule type" value="Genomic_DNA"/>
</dbReference>
<reference evidence="1" key="1">
    <citation type="submission" date="2006-06" db="EMBL/GenBank/DDBJ databases">
        <title>Complete sequence of Trichodesmium erythraeum IMS101.</title>
        <authorList>
            <consortium name="US DOE Joint Genome Institute"/>
            <person name="Copeland A."/>
            <person name="Lucas S."/>
            <person name="Lapidus A."/>
            <person name="Barry K."/>
            <person name="Detter J.C."/>
            <person name="Glavina del Rio T."/>
            <person name="Hammon N."/>
            <person name="Israni S."/>
            <person name="Dalin E."/>
            <person name="Tice H."/>
            <person name="Pitluck S."/>
            <person name="Kiss H."/>
            <person name="Munk A.C."/>
            <person name="Brettin T."/>
            <person name="Bruce D."/>
            <person name="Han C."/>
            <person name="Tapia R."/>
            <person name="Gilna P."/>
            <person name="Schmutz J."/>
            <person name="Larimer F."/>
            <person name="Land M."/>
            <person name="Hauser L."/>
            <person name="Kyrpides N."/>
            <person name="Kim E."/>
            <person name="Richardson P."/>
        </authorList>
    </citation>
    <scope>NUCLEOTIDE SEQUENCE [LARGE SCALE GENOMIC DNA]</scope>
    <source>
        <strain evidence="1">IMS101</strain>
    </source>
</reference>
<proteinExistence type="predicted"/>
<accession>Q111Y4</accession>
<name>Q111Y4_TRIEI</name>
<gene>
    <name evidence="1" type="ordered locus">Tery_2482</name>
</gene>
<organism evidence="1">
    <name type="scientific">Trichodesmium erythraeum (strain IMS101)</name>
    <dbReference type="NCBI Taxonomy" id="203124"/>
    <lineage>
        <taxon>Bacteria</taxon>
        <taxon>Bacillati</taxon>
        <taxon>Cyanobacteriota</taxon>
        <taxon>Cyanophyceae</taxon>
        <taxon>Oscillatoriophycideae</taxon>
        <taxon>Oscillatoriales</taxon>
        <taxon>Microcoleaceae</taxon>
        <taxon>Trichodesmium</taxon>
    </lineage>
</organism>
<dbReference type="HOGENOM" id="CLU_183856_0_0_3"/>
<protein>
    <recommendedName>
        <fullName evidence="2">Transposase</fullName>
    </recommendedName>
</protein>
<evidence type="ECO:0008006" key="2">
    <source>
        <dbReference type="Google" id="ProtNLM"/>
    </source>
</evidence>